<keyword evidence="2" id="KW-1185">Reference proteome</keyword>
<evidence type="ECO:0000313" key="2">
    <source>
        <dbReference type="Proteomes" id="UP001216440"/>
    </source>
</evidence>
<organism evidence="1 2">
    <name type="scientific">Streptomyces cathayae</name>
    <dbReference type="NCBI Taxonomy" id="3031124"/>
    <lineage>
        <taxon>Bacteria</taxon>
        <taxon>Bacillati</taxon>
        <taxon>Actinomycetota</taxon>
        <taxon>Actinomycetes</taxon>
        <taxon>Kitasatosporales</taxon>
        <taxon>Streptomycetaceae</taxon>
        <taxon>Streptomyces</taxon>
    </lineage>
</organism>
<gene>
    <name evidence="1" type="ORF">PYS65_08030</name>
</gene>
<evidence type="ECO:0000313" key="1">
    <source>
        <dbReference type="EMBL" id="WGD40083.1"/>
    </source>
</evidence>
<proteinExistence type="predicted"/>
<protein>
    <recommendedName>
        <fullName evidence="3">Transposase IS204/IS1001/IS1096/IS1165 zinc-finger domain-containing protein</fullName>
    </recommendedName>
</protein>
<accession>A0ABY8JXH1</accession>
<sequence>MRAAARPEITPLDEEQRKRVRRVLRRRRVACPSCGNRRRWTVGDALHLGFLFLDEDEDAYMIAVTCRRRGCPRPRTGVIAHRADVLEP</sequence>
<reference evidence="1 2" key="1">
    <citation type="submission" date="2023-03" db="EMBL/GenBank/DDBJ databases">
        <authorList>
            <person name="Mo P."/>
        </authorList>
    </citation>
    <scope>NUCLEOTIDE SEQUENCE [LARGE SCALE GENOMIC DNA]</scope>
    <source>
        <strain evidence="1 2">HUAS 5</strain>
    </source>
</reference>
<name>A0ABY8JXH1_9ACTN</name>
<dbReference type="Proteomes" id="UP001216440">
    <property type="component" value="Chromosome"/>
</dbReference>
<evidence type="ECO:0008006" key="3">
    <source>
        <dbReference type="Google" id="ProtNLM"/>
    </source>
</evidence>
<dbReference type="EMBL" id="CP121682">
    <property type="protein sequence ID" value="WGD40083.1"/>
    <property type="molecule type" value="Genomic_DNA"/>
</dbReference>
<dbReference type="RefSeq" id="WP_279333102.1">
    <property type="nucleotide sequence ID" value="NZ_CP121682.1"/>
</dbReference>